<organism evidence="2 3">
    <name type="scientific">Ricinus communis</name>
    <name type="common">Castor bean</name>
    <dbReference type="NCBI Taxonomy" id="3988"/>
    <lineage>
        <taxon>Eukaryota</taxon>
        <taxon>Viridiplantae</taxon>
        <taxon>Streptophyta</taxon>
        <taxon>Embryophyta</taxon>
        <taxon>Tracheophyta</taxon>
        <taxon>Spermatophyta</taxon>
        <taxon>Magnoliopsida</taxon>
        <taxon>eudicotyledons</taxon>
        <taxon>Gunneridae</taxon>
        <taxon>Pentapetalae</taxon>
        <taxon>rosids</taxon>
        <taxon>fabids</taxon>
        <taxon>Malpighiales</taxon>
        <taxon>Euphorbiaceae</taxon>
        <taxon>Acalyphoideae</taxon>
        <taxon>Acalypheae</taxon>
        <taxon>Ricinus</taxon>
    </lineage>
</organism>
<dbReference type="EMBL" id="EQ981184">
    <property type="protein sequence ID" value="EEF24829.1"/>
    <property type="molecule type" value="Genomic_DNA"/>
</dbReference>
<accession>B9TH35</accession>
<proteinExistence type="predicted"/>
<feature type="compositionally biased region" description="Basic residues" evidence="1">
    <location>
        <begin position="1"/>
        <end position="18"/>
    </location>
</feature>
<feature type="non-terminal residue" evidence="2">
    <location>
        <position position="81"/>
    </location>
</feature>
<sequence>GRSARSRRGGGARNRASRRSPDVRPPARRTVRRRAPACTRPRRARTACRRRRAAAGAVRGRRRCRRGTSRPPAPARRRRTT</sequence>
<dbReference type="InParanoid" id="B9TH35"/>
<keyword evidence="3" id="KW-1185">Reference proteome</keyword>
<evidence type="ECO:0000256" key="1">
    <source>
        <dbReference type="SAM" id="MobiDB-lite"/>
    </source>
</evidence>
<gene>
    <name evidence="2" type="ORF">RCOM_1842610</name>
</gene>
<dbReference type="Proteomes" id="UP000008311">
    <property type="component" value="Unassembled WGS sequence"/>
</dbReference>
<reference evidence="3" key="1">
    <citation type="journal article" date="2010" name="Nat. Biotechnol.">
        <title>Draft genome sequence of the oilseed species Ricinus communis.</title>
        <authorList>
            <person name="Chan A.P."/>
            <person name="Crabtree J."/>
            <person name="Zhao Q."/>
            <person name="Lorenzi H."/>
            <person name="Orvis J."/>
            <person name="Puiu D."/>
            <person name="Melake-Berhan A."/>
            <person name="Jones K.M."/>
            <person name="Redman J."/>
            <person name="Chen G."/>
            <person name="Cahoon E.B."/>
            <person name="Gedil M."/>
            <person name="Stanke M."/>
            <person name="Haas B.J."/>
            <person name="Wortman J.R."/>
            <person name="Fraser-Liggett C.M."/>
            <person name="Ravel J."/>
            <person name="Rabinowicz P.D."/>
        </authorList>
    </citation>
    <scope>NUCLEOTIDE SEQUENCE [LARGE SCALE GENOMIC DNA]</scope>
    <source>
        <strain evidence="3">cv. Hale</strain>
    </source>
</reference>
<name>B9TH35_RICCO</name>
<dbReference type="AlphaFoldDB" id="B9TH35"/>
<feature type="non-terminal residue" evidence="2">
    <location>
        <position position="1"/>
    </location>
</feature>
<protein>
    <submittedName>
        <fullName evidence="2">Uncharacterized protein</fullName>
    </submittedName>
</protein>
<feature type="region of interest" description="Disordered" evidence="1">
    <location>
        <begin position="1"/>
        <end position="81"/>
    </location>
</feature>
<evidence type="ECO:0000313" key="3">
    <source>
        <dbReference type="Proteomes" id="UP000008311"/>
    </source>
</evidence>
<feature type="compositionally biased region" description="Basic residues" evidence="1">
    <location>
        <begin position="26"/>
        <end position="68"/>
    </location>
</feature>
<evidence type="ECO:0000313" key="2">
    <source>
        <dbReference type="EMBL" id="EEF24829.1"/>
    </source>
</evidence>